<evidence type="ECO:0008006" key="5">
    <source>
        <dbReference type="Google" id="ProtNLM"/>
    </source>
</evidence>
<keyword evidence="2" id="KW-1133">Transmembrane helix</keyword>
<dbReference type="Proteomes" id="UP001558652">
    <property type="component" value="Unassembled WGS sequence"/>
</dbReference>
<keyword evidence="2" id="KW-0812">Transmembrane</keyword>
<accession>A0ABD0YF93</accession>
<organism evidence="3 4">
    <name type="scientific">Ranatra chinensis</name>
    <dbReference type="NCBI Taxonomy" id="642074"/>
    <lineage>
        <taxon>Eukaryota</taxon>
        <taxon>Metazoa</taxon>
        <taxon>Ecdysozoa</taxon>
        <taxon>Arthropoda</taxon>
        <taxon>Hexapoda</taxon>
        <taxon>Insecta</taxon>
        <taxon>Pterygota</taxon>
        <taxon>Neoptera</taxon>
        <taxon>Paraneoptera</taxon>
        <taxon>Hemiptera</taxon>
        <taxon>Heteroptera</taxon>
        <taxon>Panheteroptera</taxon>
        <taxon>Nepomorpha</taxon>
        <taxon>Nepidae</taxon>
        <taxon>Ranatrinae</taxon>
        <taxon>Ranatra</taxon>
    </lineage>
</organism>
<comment type="caution">
    <text evidence="3">The sequence shown here is derived from an EMBL/GenBank/DDBJ whole genome shotgun (WGS) entry which is preliminary data.</text>
</comment>
<dbReference type="InterPro" id="IPR022048">
    <property type="entry name" value="Envelope_fusion-like"/>
</dbReference>
<dbReference type="AlphaFoldDB" id="A0ABD0YF93"/>
<gene>
    <name evidence="3" type="ORF">AAG570_004311</name>
</gene>
<evidence type="ECO:0000313" key="4">
    <source>
        <dbReference type="Proteomes" id="UP001558652"/>
    </source>
</evidence>
<evidence type="ECO:0000256" key="2">
    <source>
        <dbReference type="SAM" id="Phobius"/>
    </source>
</evidence>
<evidence type="ECO:0000313" key="3">
    <source>
        <dbReference type="EMBL" id="KAL1116983.1"/>
    </source>
</evidence>
<keyword evidence="4" id="KW-1185">Reference proteome</keyword>
<sequence>MGQAHLQISTHHLVHYIELDNYRDHVEALSSVYSQIKQHLGDLPQAKPYIRLCDWYLTKIYSKLPPKNSKPKRGLIDGLGTVIKAITGNMDATDEKQIHETVNFLKSSQQELKSQIKNLYTVNNEALKRINNSLSTLNQNELSLLHRVNLLAAMFTNSSKTMNDILPMEVCNRFLHSLISVNDYLNSIQTSLTFCQLGVIHPSIVTRQDLKSNLEALKELHPKEIVPPVNLINHPKLIKPKCVTTAKSIIYFIEIPLFENKIDPLLFLLPTPSPHHQVIIPRAQWIIKKQTRLVPTEQCDWSGIKYFCVNKNNYINMSCEENVILRENFNTCTALNINTEDNADFVPDISAFLLTAIGPARYEETCHGEWHRATLQGTFIIQPETNCSIRINGSMLTSESISRLPSPPAPIIASGPITRLPTRLPPLTLERVKLPAQIKLALPTVTDQPSVHIHWSATSFLYLIVVAVALTYAYTKYRRPHQPTDDTTAAAEETQQPPSICYQFRQRRRR</sequence>
<evidence type="ECO:0000256" key="1">
    <source>
        <dbReference type="SAM" id="MobiDB-lite"/>
    </source>
</evidence>
<feature type="transmembrane region" description="Helical" evidence="2">
    <location>
        <begin position="453"/>
        <end position="474"/>
    </location>
</feature>
<name>A0ABD0YF93_9HEMI</name>
<feature type="compositionally biased region" description="Low complexity" evidence="1">
    <location>
        <begin position="485"/>
        <end position="498"/>
    </location>
</feature>
<feature type="region of interest" description="Disordered" evidence="1">
    <location>
        <begin position="480"/>
        <end position="510"/>
    </location>
</feature>
<keyword evidence="2" id="KW-0472">Membrane</keyword>
<reference evidence="3 4" key="1">
    <citation type="submission" date="2024-07" db="EMBL/GenBank/DDBJ databases">
        <title>Chromosome-level genome assembly of the water stick insect Ranatra chinensis (Heteroptera: Nepidae).</title>
        <authorList>
            <person name="Liu X."/>
        </authorList>
    </citation>
    <scope>NUCLEOTIDE SEQUENCE [LARGE SCALE GENOMIC DNA]</scope>
    <source>
        <strain evidence="3">Cailab_2021Rc</strain>
        <tissue evidence="3">Muscle</tissue>
    </source>
</reference>
<dbReference type="Pfam" id="PF12259">
    <property type="entry name" value="Baculo_F"/>
    <property type="match status" value="1"/>
</dbReference>
<proteinExistence type="predicted"/>
<protein>
    <recommendedName>
        <fullName evidence="5">Envelope protein</fullName>
    </recommendedName>
</protein>
<dbReference type="EMBL" id="JBFDAA010000016">
    <property type="protein sequence ID" value="KAL1116983.1"/>
    <property type="molecule type" value="Genomic_DNA"/>
</dbReference>